<feature type="coiled-coil region" evidence="1">
    <location>
        <begin position="49"/>
        <end position="105"/>
    </location>
</feature>
<dbReference type="AlphaFoldDB" id="A0A0P4VYP3"/>
<evidence type="ECO:0000256" key="2">
    <source>
        <dbReference type="SAM" id="MobiDB-lite"/>
    </source>
</evidence>
<dbReference type="EMBL" id="GDRN01107216">
    <property type="protein sequence ID" value="JAI57454.1"/>
    <property type="molecule type" value="Transcribed_RNA"/>
</dbReference>
<dbReference type="PANTHER" id="PTHR34479">
    <property type="entry name" value="COILED-COIL DOMAIN-CONTAINING PROTEIN 30"/>
    <property type="match status" value="1"/>
</dbReference>
<feature type="compositionally biased region" description="Acidic residues" evidence="2">
    <location>
        <begin position="1"/>
        <end position="12"/>
    </location>
</feature>
<name>A0A0P4VYP3_SCYOL</name>
<dbReference type="InterPro" id="IPR052825">
    <property type="entry name" value="CCD-Prefoldin_beta-like"/>
</dbReference>
<keyword evidence="1" id="KW-0175">Coiled coil</keyword>
<dbReference type="EMBL" id="GDRN01107212">
    <property type="protein sequence ID" value="JAI57457.1"/>
    <property type="molecule type" value="Transcribed_RNA"/>
</dbReference>
<feature type="compositionally biased region" description="Low complexity" evidence="2">
    <location>
        <begin position="286"/>
        <end position="297"/>
    </location>
</feature>
<feature type="region of interest" description="Disordered" evidence="2">
    <location>
        <begin position="1"/>
        <end position="30"/>
    </location>
</feature>
<feature type="region of interest" description="Disordered" evidence="2">
    <location>
        <begin position="228"/>
        <end position="312"/>
    </location>
</feature>
<protein>
    <submittedName>
        <fullName evidence="3">Uncharacterized protein</fullName>
    </submittedName>
</protein>
<evidence type="ECO:0000256" key="1">
    <source>
        <dbReference type="SAM" id="Coils"/>
    </source>
</evidence>
<dbReference type="Pfam" id="PF15742">
    <property type="entry name" value="DUF4686"/>
    <property type="match status" value="1"/>
</dbReference>
<proteinExistence type="predicted"/>
<sequence length="460" mass="52488">MQGDDSAGEDEGTALQRRFSSEGLDWGSVEPSERAVHVWRWLVDGEANLRAARHINDKLRRQHEEERTELQQYAHHLQSEYEERVRGLEEEVHALKEDLEALLAGTQAVSTMLEGEGLNDVAQTSLGEQIAYMLVERKKLMEELALAHSSHPGTEREKDLTSQLIKACTELEVLRHKHRETEAQLEEMHDRVQLLERASRQLEADNETLVFKLSEALAEIEDNEGQLRRLSKNPHFRRGESPRTSLRSLEESAPPSMRSLPEAPPPPLHRRESSRSSGRRRRLSGSRRSSVCGSGSPSRPPSLPDPHAKATALQENKKLQEEVEQVRRSLLEVGDKCEAAVVKYELYKIKSKGKIHALRSDYQSELEAVRRRVTQLEAEVALKGDQLRAEDTLRRQLEEDLGKTRAERQEMASRVRESERAAQEQVREVKLLQERVNLLKEENDRLGERLQDLTLAAIVG</sequence>
<dbReference type="InterPro" id="IPR031476">
    <property type="entry name" value="DUF4686"/>
</dbReference>
<accession>A0A0P4VYP3</accession>
<dbReference type="PANTHER" id="PTHR34479:SF1">
    <property type="entry name" value="COILED-COIL DOMAIN-CONTAINING PROTEIN 30"/>
    <property type="match status" value="1"/>
</dbReference>
<organism evidence="3">
    <name type="scientific">Scylla olivacea</name>
    <name type="common">Orange mud crab</name>
    <name type="synonym">Cancer olivacea</name>
    <dbReference type="NCBI Taxonomy" id="85551"/>
    <lineage>
        <taxon>Eukaryota</taxon>
        <taxon>Metazoa</taxon>
        <taxon>Ecdysozoa</taxon>
        <taxon>Arthropoda</taxon>
        <taxon>Crustacea</taxon>
        <taxon>Multicrustacea</taxon>
        <taxon>Malacostraca</taxon>
        <taxon>Eumalacostraca</taxon>
        <taxon>Eucarida</taxon>
        <taxon>Decapoda</taxon>
        <taxon>Pleocyemata</taxon>
        <taxon>Brachyura</taxon>
        <taxon>Eubrachyura</taxon>
        <taxon>Portunoidea</taxon>
        <taxon>Portunidae</taxon>
        <taxon>Portuninae</taxon>
        <taxon>Scylla</taxon>
    </lineage>
</organism>
<reference evidence="3" key="1">
    <citation type="submission" date="2015-09" db="EMBL/GenBank/DDBJ databases">
        <title>Scylla olivacea transcriptome.</title>
        <authorList>
            <person name="Ikhwanuddin M."/>
        </authorList>
    </citation>
    <scope>NUCLEOTIDE SEQUENCE</scope>
</reference>
<evidence type="ECO:0000313" key="3">
    <source>
        <dbReference type="EMBL" id="JAI57457.1"/>
    </source>
</evidence>